<evidence type="ECO:0000313" key="3">
    <source>
        <dbReference type="Proteomes" id="UP001500908"/>
    </source>
</evidence>
<dbReference type="RefSeq" id="WP_344975491.1">
    <property type="nucleotide sequence ID" value="NZ_BAABDD010000031.1"/>
</dbReference>
<sequence length="236" mass="26668">MKLAISGTYSSGKTLTVMALSHYTGIPRTLAKTIREILPEAVPGKSLAQCTWAEFLQLMVRRHVERAVHEKLQPGSFISDGSSLQEWTFGKARTFYGTMNPAEVAELTPAAHHRTEDVQMRYFDEALDQFGHAFKQHVAATFDAFVHLRHELPLADDGHRPMNESFRSTCDQMLQTIPEEIGIPHYVVSGNLHERLNTIVDLFELPTVRDIDGAIALAEKEHAKLDMRFETERVRA</sequence>
<dbReference type="SUPFAM" id="SSF52540">
    <property type="entry name" value="P-loop containing nucleoside triphosphate hydrolases"/>
    <property type="match status" value="1"/>
</dbReference>
<dbReference type="Proteomes" id="UP001500908">
    <property type="component" value="Unassembled WGS sequence"/>
</dbReference>
<evidence type="ECO:0000313" key="2">
    <source>
        <dbReference type="EMBL" id="GAA3760412.1"/>
    </source>
</evidence>
<dbReference type="Gene3D" id="3.40.50.300">
    <property type="entry name" value="P-loop containing nucleotide triphosphate hydrolases"/>
    <property type="match status" value="1"/>
</dbReference>
<protein>
    <submittedName>
        <fullName evidence="2">AAA family ATPase</fullName>
    </submittedName>
</protein>
<proteinExistence type="predicted"/>
<name>A0ABP7GDN1_9ACTN</name>
<evidence type="ECO:0000259" key="1">
    <source>
        <dbReference type="Pfam" id="PF13521"/>
    </source>
</evidence>
<gene>
    <name evidence="2" type="ORF">GCM10022402_42890</name>
</gene>
<accession>A0ABP7GDN1</accession>
<dbReference type="Pfam" id="PF13521">
    <property type="entry name" value="AAA_28"/>
    <property type="match status" value="1"/>
</dbReference>
<comment type="caution">
    <text evidence="2">The sequence shown here is derived from an EMBL/GenBank/DDBJ whole genome shotgun (WGS) entry which is preliminary data.</text>
</comment>
<dbReference type="EMBL" id="BAABDD010000031">
    <property type="protein sequence ID" value="GAA3760412.1"/>
    <property type="molecule type" value="Genomic_DNA"/>
</dbReference>
<feature type="domain" description="NadR/Ttd14 AAA" evidence="1">
    <location>
        <begin position="3"/>
        <end position="195"/>
    </location>
</feature>
<organism evidence="2 3">
    <name type="scientific">Salinactinospora qingdaonensis</name>
    <dbReference type="NCBI Taxonomy" id="702744"/>
    <lineage>
        <taxon>Bacteria</taxon>
        <taxon>Bacillati</taxon>
        <taxon>Actinomycetota</taxon>
        <taxon>Actinomycetes</taxon>
        <taxon>Streptosporangiales</taxon>
        <taxon>Nocardiopsidaceae</taxon>
        <taxon>Salinactinospora</taxon>
    </lineage>
</organism>
<reference evidence="3" key="1">
    <citation type="journal article" date="2019" name="Int. J. Syst. Evol. Microbiol.">
        <title>The Global Catalogue of Microorganisms (GCM) 10K type strain sequencing project: providing services to taxonomists for standard genome sequencing and annotation.</title>
        <authorList>
            <consortium name="The Broad Institute Genomics Platform"/>
            <consortium name="The Broad Institute Genome Sequencing Center for Infectious Disease"/>
            <person name="Wu L."/>
            <person name="Ma J."/>
        </authorList>
    </citation>
    <scope>NUCLEOTIDE SEQUENCE [LARGE SCALE GENOMIC DNA]</scope>
    <source>
        <strain evidence="3">JCM 17137</strain>
    </source>
</reference>
<dbReference type="InterPro" id="IPR038727">
    <property type="entry name" value="NadR/Ttd14_AAA_dom"/>
</dbReference>
<keyword evidence="3" id="KW-1185">Reference proteome</keyword>
<dbReference type="InterPro" id="IPR027417">
    <property type="entry name" value="P-loop_NTPase"/>
</dbReference>